<dbReference type="EMBL" id="FRAD01000008">
    <property type="protein sequence ID" value="SHJ87550.1"/>
    <property type="molecule type" value="Genomic_DNA"/>
</dbReference>
<dbReference type="Gene3D" id="3.20.80.10">
    <property type="entry name" value="Regulatory factor, effector binding domain"/>
    <property type="match status" value="1"/>
</dbReference>
<dbReference type="InterPro" id="IPR011256">
    <property type="entry name" value="Reg_factor_effector_dom_sf"/>
</dbReference>
<proteinExistence type="predicted"/>
<dbReference type="Proteomes" id="UP000183952">
    <property type="component" value="Unassembled WGS sequence"/>
</dbReference>
<sequence>MNIEIKKCIKSTFSVIGKEGSTVEGNDFINNLWENANNHFDEIESFAKKDEEGNIVGIWGLMSDFSRSFKTWEDNFTKGLYLAGVEASDNVQAPNNWTKWTVPASEYLYIKVDREYKETFDYVLNYMNTNDINLVGAVFDYNCPDENGQLYLFFPIKRL</sequence>
<accession>A0A1M6MVX8</accession>
<organism evidence="1 2">
    <name type="scientific">Hathewaya proteolytica DSM 3090</name>
    <dbReference type="NCBI Taxonomy" id="1121331"/>
    <lineage>
        <taxon>Bacteria</taxon>
        <taxon>Bacillati</taxon>
        <taxon>Bacillota</taxon>
        <taxon>Clostridia</taxon>
        <taxon>Eubacteriales</taxon>
        <taxon>Clostridiaceae</taxon>
        <taxon>Hathewaya</taxon>
    </lineage>
</organism>
<gene>
    <name evidence="1" type="ORF">SAMN02745248_01194</name>
</gene>
<reference evidence="1 2" key="1">
    <citation type="submission" date="2016-11" db="EMBL/GenBank/DDBJ databases">
        <authorList>
            <person name="Jaros S."/>
            <person name="Januszkiewicz K."/>
            <person name="Wedrychowicz H."/>
        </authorList>
    </citation>
    <scope>NUCLEOTIDE SEQUENCE [LARGE SCALE GENOMIC DNA]</scope>
    <source>
        <strain evidence="1 2">DSM 3090</strain>
    </source>
</reference>
<keyword evidence="2" id="KW-1185">Reference proteome</keyword>
<evidence type="ECO:0008006" key="3">
    <source>
        <dbReference type="Google" id="ProtNLM"/>
    </source>
</evidence>
<name>A0A1M6MVX8_9CLOT</name>
<evidence type="ECO:0000313" key="1">
    <source>
        <dbReference type="EMBL" id="SHJ87550.1"/>
    </source>
</evidence>
<dbReference type="STRING" id="1121331.SAMN02745248_01194"/>
<dbReference type="AlphaFoldDB" id="A0A1M6MVX8"/>
<dbReference type="RefSeq" id="WP_341465303.1">
    <property type="nucleotide sequence ID" value="NZ_FRAD01000008.1"/>
</dbReference>
<protein>
    <recommendedName>
        <fullName evidence="3">AraC family transcriptional regulator</fullName>
    </recommendedName>
</protein>
<evidence type="ECO:0000313" key="2">
    <source>
        <dbReference type="Proteomes" id="UP000183952"/>
    </source>
</evidence>